<comment type="caution">
    <text evidence="1">The sequence shown here is derived from an EMBL/GenBank/DDBJ whole genome shotgun (WGS) entry which is preliminary data.</text>
</comment>
<accession>A0A8T1VHL8</accession>
<evidence type="ECO:0000313" key="2">
    <source>
        <dbReference type="Proteomes" id="UP000694044"/>
    </source>
</evidence>
<dbReference type="OrthoDB" id="10380626at2759"/>
<organism evidence="1 2">
    <name type="scientific">Phytophthora pseudosyringae</name>
    <dbReference type="NCBI Taxonomy" id="221518"/>
    <lineage>
        <taxon>Eukaryota</taxon>
        <taxon>Sar</taxon>
        <taxon>Stramenopiles</taxon>
        <taxon>Oomycota</taxon>
        <taxon>Peronosporomycetes</taxon>
        <taxon>Peronosporales</taxon>
        <taxon>Peronosporaceae</taxon>
        <taxon>Phytophthora</taxon>
    </lineage>
</organism>
<name>A0A8T1VHL8_9STRA</name>
<keyword evidence="2" id="KW-1185">Reference proteome</keyword>
<gene>
    <name evidence="1" type="ORF">PHYPSEUDO_007189</name>
</gene>
<evidence type="ECO:0000313" key="1">
    <source>
        <dbReference type="EMBL" id="KAG7380456.1"/>
    </source>
</evidence>
<dbReference type="AlphaFoldDB" id="A0A8T1VHL8"/>
<protein>
    <submittedName>
        <fullName evidence="1">Uncharacterized protein</fullName>
    </submittedName>
</protein>
<reference evidence="1" key="1">
    <citation type="submission" date="2021-02" db="EMBL/GenBank/DDBJ databases">
        <authorList>
            <person name="Palmer J.M."/>
        </authorList>
    </citation>
    <scope>NUCLEOTIDE SEQUENCE</scope>
    <source>
        <strain evidence="1">SCRP734</strain>
    </source>
</reference>
<dbReference type="EMBL" id="JAGDFM010000292">
    <property type="protein sequence ID" value="KAG7380456.1"/>
    <property type="molecule type" value="Genomic_DNA"/>
</dbReference>
<dbReference type="Proteomes" id="UP000694044">
    <property type="component" value="Unassembled WGS sequence"/>
</dbReference>
<proteinExistence type="predicted"/>
<sequence>MSNQEAPSLTFSHIQAKLISGLDNGSTEFHRAAEINQRGAALFPIMKHDIGGFQISKAIVLGVNMAKRTDAVACNDGQGAKLNRRMLRKQVSNTPSKERHHNNVPLLVLSICDGKRLQKLDDIRATRD</sequence>